<dbReference type="RefSeq" id="WP_189862140.1">
    <property type="nucleotide sequence ID" value="NZ_BMVW01000009.1"/>
</dbReference>
<sequence length="403" mass="44206">MKRPHVLALGRAGYGAFRSADGRPYLDPARYEVTFVVPPGAASLPDRDEVSRVVTAPLLEEQAVADLIPLLKQGPEVHRVVALNERLLLPAARIRTALGLAGLTEEQTLLLRDKTRMKRHFARYGVRVPAFAEIDRPWDAAPLLAEYGKIVLKPVDAAGSIGVHIVDDERSLRRLDEAGLGHEGRYEAEEFVEGDLHHVDSVVRDGRPVTVMASRYLDPNHVFPWGGHCRSVALGEGAEREVLLEANRRVLAALEWFSGVTHLEVFLNRRGEPVFCEVAGRAGGGGVVPAFRHRFGTDLRQTVLMSQLGLALPSASARPPMERRATGWSVIYPPEPGPFQSSEHVPRPEWLLDLKLRRKPGEVLTAARSFADGVAVATVCGPDPFRVAHRLDRVKDSLVGAAP</sequence>
<dbReference type="GO" id="GO:0005524">
    <property type="term" value="F:ATP binding"/>
    <property type="evidence" value="ECO:0007669"/>
    <property type="project" value="UniProtKB-UniRule"/>
</dbReference>
<protein>
    <recommendedName>
        <fullName evidence="5">ATP-grasp domain-containing protein</fullName>
    </recommendedName>
</protein>
<dbReference type="EMBL" id="BMVW01000009">
    <property type="protein sequence ID" value="GGZ21253.1"/>
    <property type="molecule type" value="Genomic_DNA"/>
</dbReference>
<comment type="caution">
    <text evidence="6">The sequence shown here is derived from an EMBL/GenBank/DDBJ whole genome shotgun (WGS) entry which is preliminary data.</text>
</comment>
<dbReference type="SUPFAM" id="SSF56059">
    <property type="entry name" value="Glutathione synthetase ATP-binding domain-like"/>
    <property type="match status" value="1"/>
</dbReference>
<evidence type="ECO:0000256" key="1">
    <source>
        <dbReference type="ARBA" id="ARBA00022598"/>
    </source>
</evidence>
<dbReference type="AlphaFoldDB" id="A0A918UMI0"/>
<evidence type="ECO:0000256" key="2">
    <source>
        <dbReference type="ARBA" id="ARBA00022741"/>
    </source>
</evidence>
<keyword evidence="7" id="KW-1185">Reference proteome</keyword>
<name>A0A918UMI0_9ACTN</name>
<keyword evidence="2 4" id="KW-0547">Nucleotide-binding</keyword>
<dbReference type="InterPro" id="IPR052032">
    <property type="entry name" value="ATP-dep_AA_Ligase"/>
</dbReference>
<dbReference type="PROSITE" id="PS50975">
    <property type="entry name" value="ATP_GRASP"/>
    <property type="match status" value="1"/>
</dbReference>
<keyword evidence="3 4" id="KW-0067">ATP-binding</keyword>
<proteinExistence type="predicted"/>
<dbReference type="InterPro" id="IPR013815">
    <property type="entry name" value="ATP_grasp_subdomain_1"/>
</dbReference>
<gene>
    <name evidence="6" type="ORF">GCM10010365_47040</name>
</gene>
<evidence type="ECO:0000313" key="7">
    <source>
        <dbReference type="Proteomes" id="UP000622166"/>
    </source>
</evidence>
<dbReference type="Gene3D" id="3.30.1490.20">
    <property type="entry name" value="ATP-grasp fold, A domain"/>
    <property type="match status" value="1"/>
</dbReference>
<dbReference type="Pfam" id="PF02655">
    <property type="entry name" value="ATP-grasp_3"/>
    <property type="match status" value="1"/>
</dbReference>
<dbReference type="GO" id="GO:0046872">
    <property type="term" value="F:metal ion binding"/>
    <property type="evidence" value="ECO:0007669"/>
    <property type="project" value="InterPro"/>
</dbReference>
<dbReference type="InterPro" id="IPR003806">
    <property type="entry name" value="ATP-grasp_PylC-type"/>
</dbReference>
<dbReference type="Gene3D" id="3.40.50.20">
    <property type="match status" value="1"/>
</dbReference>
<dbReference type="Proteomes" id="UP000622166">
    <property type="component" value="Unassembled WGS sequence"/>
</dbReference>
<dbReference type="PANTHER" id="PTHR43585">
    <property type="entry name" value="FUMIPYRROLE BIOSYNTHESIS PROTEIN C"/>
    <property type="match status" value="1"/>
</dbReference>
<evidence type="ECO:0000259" key="5">
    <source>
        <dbReference type="PROSITE" id="PS50975"/>
    </source>
</evidence>
<dbReference type="Gene3D" id="3.30.470.20">
    <property type="entry name" value="ATP-grasp fold, B domain"/>
    <property type="match status" value="1"/>
</dbReference>
<dbReference type="GO" id="GO:0016874">
    <property type="term" value="F:ligase activity"/>
    <property type="evidence" value="ECO:0007669"/>
    <property type="project" value="UniProtKB-KW"/>
</dbReference>
<evidence type="ECO:0000256" key="4">
    <source>
        <dbReference type="PROSITE-ProRule" id="PRU00409"/>
    </source>
</evidence>
<organism evidence="6 7">
    <name type="scientific">Streptomyces poonensis</name>
    <dbReference type="NCBI Taxonomy" id="68255"/>
    <lineage>
        <taxon>Bacteria</taxon>
        <taxon>Bacillati</taxon>
        <taxon>Actinomycetota</taxon>
        <taxon>Actinomycetes</taxon>
        <taxon>Kitasatosporales</taxon>
        <taxon>Streptomycetaceae</taxon>
        <taxon>Streptomyces</taxon>
    </lineage>
</organism>
<evidence type="ECO:0000313" key="6">
    <source>
        <dbReference type="EMBL" id="GGZ21253.1"/>
    </source>
</evidence>
<reference evidence="6" key="2">
    <citation type="submission" date="2020-09" db="EMBL/GenBank/DDBJ databases">
        <authorList>
            <person name="Sun Q."/>
            <person name="Ohkuma M."/>
        </authorList>
    </citation>
    <scope>NUCLEOTIDE SEQUENCE</scope>
    <source>
        <strain evidence="6">JCM 4815</strain>
    </source>
</reference>
<dbReference type="PANTHER" id="PTHR43585:SF2">
    <property type="entry name" value="ATP-GRASP ENZYME FSQD"/>
    <property type="match status" value="1"/>
</dbReference>
<feature type="domain" description="ATP-grasp" evidence="5">
    <location>
        <begin position="118"/>
        <end position="308"/>
    </location>
</feature>
<evidence type="ECO:0000256" key="3">
    <source>
        <dbReference type="ARBA" id="ARBA00022840"/>
    </source>
</evidence>
<accession>A0A918UMI0</accession>
<reference evidence="6" key="1">
    <citation type="journal article" date="2014" name="Int. J. Syst. Evol. Microbiol.">
        <title>Complete genome sequence of Corynebacterium casei LMG S-19264T (=DSM 44701T), isolated from a smear-ripened cheese.</title>
        <authorList>
            <consortium name="US DOE Joint Genome Institute (JGI-PGF)"/>
            <person name="Walter F."/>
            <person name="Albersmeier A."/>
            <person name="Kalinowski J."/>
            <person name="Ruckert C."/>
        </authorList>
    </citation>
    <scope>NUCLEOTIDE SEQUENCE</scope>
    <source>
        <strain evidence="6">JCM 4815</strain>
    </source>
</reference>
<keyword evidence="1" id="KW-0436">Ligase</keyword>
<dbReference type="InterPro" id="IPR011761">
    <property type="entry name" value="ATP-grasp"/>
</dbReference>